<dbReference type="PRINTS" id="PR00081">
    <property type="entry name" value="GDHRDH"/>
</dbReference>
<dbReference type="CDD" id="cd05233">
    <property type="entry name" value="SDR_c"/>
    <property type="match status" value="1"/>
</dbReference>
<dbReference type="Pfam" id="PF00106">
    <property type="entry name" value="adh_short"/>
    <property type="match status" value="1"/>
</dbReference>
<dbReference type="OrthoDB" id="1933717at2759"/>
<reference evidence="2 3" key="1">
    <citation type="submission" date="2019-04" db="EMBL/GenBank/DDBJ databases">
        <title>Friends and foes A comparative genomics studyof 23 Aspergillus species from section Flavi.</title>
        <authorList>
            <consortium name="DOE Joint Genome Institute"/>
            <person name="Kjaerbolling I."/>
            <person name="Vesth T."/>
            <person name="Frisvad J.C."/>
            <person name="Nybo J.L."/>
            <person name="Theobald S."/>
            <person name="Kildgaard S."/>
            <person name="Isbrandt T."/>
            <person name="Kuo A."/>
            <person name="Sato A."/>
            <person name="Lyhne E.K."/>
            <person name="Kogle M.E."/>
            <person name="Wiebenga A."/>
            <person name="Kun R.S."/>
            <person name="Lubbers R.J."/>
            <person name="Makela M.R."/>
            <person name="Barry K."/>
            <person name="Chovatia M."/>
            <person name="Clum A."/>
            <person name="Daum C."/>
            <person name="Haridas S."/>
            <person name="He G."/>
            <person name="LaButti K."/>
            <person name="Lipzen A."/>
            <person name="Mondo S."/>
            <person name="Riley R."/>
            <person name="Salamov A."/>
            <person name="Simmons B.A."/>
            <person name="Magnuson J.K."/>
            <person name="Henrissat B."/>
            <person name="Mortensen U.H."/>
            <person name="Larsen T.O."/>
            <person name="Devries R.P."/>
            <person name="Grigoriev I.V."/>
            <person name="Machida M."/>
            <person name="Baker S.E."/>
            <person name="Andersen M.R."/>
        </authorList>
    </citation>
    <scope>NUCLEOTIDE SEQUENCE [LARGE SCALE GENOMIC DNA]</scope>
    <source>
        <strain evidence="2 3">IBT 29228</strain>
    </source>
</reference>
<keyword evidence="3" id="KW-1185">Reference proteome</keyword>
<protein>
    <recommendedName>
        <fullName evidence="4">NAD(P)-binding protein</fullName>
    </recommendedName>
</protein>
<dbReference type="PANTHER" id="PTHR43975:SF2">
    <property type="entry name" value="EG:BACR7A4.14 PROTEIN-RELATED"/>
    <property type="match status" value="1"/>
</dbReference>
<proteinExistence type="predicted"/>
<dbReference type="Proteomes" id="UP000326198">
    <property type="component" value="Unassembled WGS sequence"/>
</dbReference>
<dbReference type="SUPFAM" id="SSF51735">
    <property type="entry name" value="NAD(P)-binding Rossmann-fold domains"/>
    <property type="match status" value="1"/>
</dbReference>
<evidence type="ECO:0000313" key="3">
    <source>
        <dbReference type="Proteomes" id="UP000326198"/>
    </source>
</evidence>
<evidence type="ECO:0008006" key="4">
    <source>
        <dbReference type="Google" id="ProtNLM"/>
    </source>
</evidence>
<evidence type="ECO:0000313" key="2">
    <source>
        <dbReference type="EMBL" id="KAE8381225.1"/>
    </source>
</evidence>
<evidence type="ECO:0000256" key="1">
    <source>
        <dbReference type="SAM" id="MobiDB-lite"/>
    </source>
</evidence>
<dbReference type="EMBL" id="ML736173">
    <property type="protein sequence ID" value="KAE8381225.1"/>
    <property type="molecule type" value="Genomic_DNA"/>
</dbReference>
<dbReference type="InterPro" id="IPR002347">
    <property type="entry name" value="SDR_fam"/>
</dbReference>
<name>A0A5N7BHL9_9EURO</name>
<dbReference type="Gene3D" id="3.40.50.720">
    <property type="entry name" value="NAD(P)-binding Rossmann-like Domain"/>
    <property type="match status" value="1"/>
</dbReference>
<dbReference type="PANTHER" id="PTHR43975">
    <property type="entry name" value="ZGC:101858"/>
    <property type="match status" value="1"/>
</dbReference>
<accession>A0A5N7BHL9</accession>
<dbReference type="AlphaFoldDB" id="A0A5N7BHL9"/>
<gene>
    <name evidence="2" type="ORF">BDV26DRAFT_301982</name>
</gene>
<feature type="region of interest" description="Disordered" evidence="1">
    <location>
        <begin position="1"/>
        <end position="26"/>
    </location>
</feature>
<sequence length="257" mass="26694">MQPPLPSLTSTWHNAPCPSISPSRPELSAANKTAVVTGAGSGIGRATAISFSRAGASKLILLGRTRSTLEETQKLLSCASEVHVVDITDEKRITEAAVSVGTWDTLILAAAVISNPASTNVKGTLIAVKALLPTANPTHATVIGYSAAITSPATILKGLSAYGYLENPSVFAAALHPGMVETEIFRGSGTDPTAVPLDSVELSGNFAVWLASEEAAFLNGRYVWANWDGDELKVKAGEIQASQQLTAGILGWPFSPA</sequence>
<organism evidence="2 3">
    <name type="scientific">Aspergillus bertholletiae</name>
    <dbReference type="NCBI Taxonomy" id="1226010"/>
    <lineage>
        <taxon>Eukaryota</taxon>
        <taxon>Fungi</taxon>
        <taxon>Dikarya</taxon>
        <taxon>Ascomycota</taxon>
        <taxon>Pezizomycotina</taxon>
        <taxon>Eurotiomycetes</taxon>
        <taxon>Eurotiomycetidae</taxon>
        <taxon>Eurotiales</taxon>
        <taxon>Aspergillaceae</taxon>
        <taxon>Aspergillus</taxon>
        <taxon>Aspergillus subgen. Circumdati</taxon>
    </lineage>
</organism>
<dbReference type="InterPro" id="IPR036291">
    <property type="entry name" value="NAD(P)-bd_dom_sf"/>
</dbReference>